<evidence type="ECO:0000259" key="12">
    <source>
        <dbReference type="PROSITE" id="PS51843"/>
    </source>
</evidence>
<accession>A0A915LMV5</accession>
<dbReference type="CDD" id="cd06960">
    <property type="entry name" value="NR_DBD_HNF4A"/>
    <property type="match status" value="1"/>
</dbReference>
<organism evidence="13 14">
    <name type="scientific">Meloidogyne javanica</name>
    <name type="common">Root-knot nematode worm</name>
    <dbReference type="NCBI Taxonomy" id="6303"/>
    <lineage>
        <taxon>Eukaryota</taxon>
        <taxon>Metazoa</taxon>
        <taxon>Ecdysozoa</taxon>
        <taxon>Nematoda</taxon>
        <taxon>Chromadorea</taxon>
        <taxon>Rhabditida</taxon>
        <taxon>Tylenchina</taxon>
        <taxon>Tylenchomorpha</taxon>
        <taxon>Tylenchoidea</taxon>
        <taxon>Meloidogynidae</taxon>
        <taxon>Meloidogyninae</taxon>
        <taxon>Meloidogyne</taxon>
        <taxon>Meloidogyne incognita group</taxon>
    </lineage>
</organism>
<keyword evidence="13" id="KW-1185">Reference proteome</keyword>
<evidence type="ECO:0000256" key="1">
    <source>
        <dbReference type="ARBA" id="ARBA00004123"/>
    </source>
</evidence>
<dbReference type="Gene3D" id="3.30.50.10">
    <property type="entry name" value="Erythroid Transcription Factor GATA-1, subunit A"/>
    <property type="match status" value="1"/>
</dbReference>
<keyword evidence="8" id="KW-0804">Transcription</keyword>
<feature type="domain" description="Nuclear receptor" evidence="11">
    <location>
        <begin position="94"/>
        <end position="167"/>
    </location>
</feature>
<keyword evidence="9" id="KW-0675">Receptor</keyword>
<keyword evidence="10" id="KW-0539">Nucleus</keyword>
<keyword evidence="5" id="KW-0862">Zinc</keyword>
<dbReference type="SUPFAM" id="SSF57716">
    <property type="entry name" value="Glucocorticoid receptor-like (DNA-binding domain)"/>
    <property type="match status" value="1"/>
</dbReference>
<dbReference type="InterPro" id="IPR049636">
    <property type="entry name" value="HNF4-like_DBD"/>
</dbReference>
<dbReference type="AlphaFoldDB" id="A0A915LMV5"/>
<name>A0A915LMV5_MELJA</name>
<evidence type="ECO:0000256" key="9">
    <source>
        <dbReference type="ARBA" id="ARBA00023170"/>
    </source>
</evidence>
<dbReference type="PRINTS" id="PR00047">
    <property type="entry name" value="STROIDFINGER"/>
</dbReference>
<dbReference type="PROSITE" id="PS51843">
    <property type="entry name" value="NR_LBD"/>
    <property type="match status" value="1"/>
</dbReference>
<comment type="subcellular location">
    <subcellularLocation>
        <location evidence="1">Nucleus</location>
    </subcellularLocation>
</comment>
<evidence type="ECO:0000256" key="7">
    <source>
        <dbReference type="ARBA" id="ARBA00023125"/>
    </source>
</evidence>
<dbReference type="PANTHER" id="PTHR24083">
    <property type="entry name" value="NUCLEAR HORMONE RECEPTOR"/>
    <property type="match status" value="1"/>
</dbReference>
<dbReference type="Pfam" id="PF00105">
    <property type="entry name" value="zf-C4"/>
    <property type="match status" value="1"/>
</dbReference>
<evidence type="ECO:0000256" key="6">
    <source>
        <dbReference type="ARBA" id="ARBA00023015"/>
    </source>
</evidence>
<dbReference type="InterPro" id="IPR013088">
    <property type="entry name" value="Znf_NHR/GATA"/>
</dbReference>
<evidence type="ECO:0000256" key="10">
    <source>
        <dbReference type="ARBA" id="ARBA00023242"/>
    </source>
</evidence>
<dbReference type="InterPro" id="IPR001628">
    <property type="entry name" value="Znf_hrmn_rcpt"/>
</dbReference>
<sequence length="479" mass="55122">MYSSHSFQNSESNYSICNISTSHSPGFSHHFFEDDYVSLEDLENQIDKKTLLCFSNTYSNINNESVIDNNKSLENNNEKNSGSREVQTIKKERPTDCVVCARPAKCCHFDVPSCLGCRSFFRRSILNQRSYSCKNNGNCQIGKGELCRSCRFDRCLLGGMDFRTIQKFPDGLSVDKISALLTEKKRKLSEKASVGVLSRIERSEVELLQLLIYFDNNLLYIRHSETDISTSIYFDKSMSDLINSDGGGLTYSIMARSDQFSKHRRVANNFNFYQQRLREGDYSILSPNWLYIDSFLIIEMTKTMPVFQQLSFEDKIRLYSRNGMATVVFSALFYSKNLQGSDILIFPNGFSPLLAASDDKLFNILFYKHMIKMKEINLSREEFLILRTLIFLHTATSELSRNGYGIVQTEIEKLSKTLMFYERSKWGDAGGAMRFTNLMLALSAAFQMSNAHRKFLMRVAKYNPMPNFMNNIIFGNCNY</sequence>
<dbReference type="Pfam" id="PF00104">
    <property type="entry name" value="Hormone_recep"/>
    <property type="match status" value="1"/>
</dbReference>
<dbReference type="InterPro" id="IPR000536">
    <property type="entry name" value="Nucl_hrmn_rcpt_lig-bd"/>
</dbReference>
<dbReference type="Gene3D" id="1.10.565.10">
    <property type="entry name" value="Retinoid X Receptor"/>
    <property type="match status" value="1"/>
</dbReference>
<keyword evidence="3" id="KW-0479">Metal-binding</keyword>
<dbReference type="GO" id="GO:0000978">
    <property type="term" value="F:RNA polymerase II cis-regulatory region sequence-specific DNA binding"/>
    <property type="evidence" value="ECO:0007669"/>
    <property type="project" value="InterPro"/>
</dbReference>
<protein>
    <submittedName>
        <fullName evidence="14">Nuclear receptor</fullName>
    </submittedName>
</protein>
<evidence type="ECO:0000313" key="14">
    <source>
        <dbReference type="WBParaSite" id="scaffold14804_cov226.g17637"/>
    </source>
</evidence>
<keyword evidence="7" id="KW-0238">DNA-binding</keyword>
<dbReference type="WBParaSite" id="scaffold14804_cov226.g17637">
    <property type="protein sequence ID" value="scaffold14804_cov226.g17637"/>
    <property type="gene ID" value="scaffold14804_cov226.g17637"/>
</dbReference>
<dbReference type="InterPro" id="IPR050274">
    <property type="entry name" value="Nuclear_hormone_rcpt_NR2"/>
</dbReference>
<dbReference type="Proteomes" id="UP000887561">
    <property type="component" value="Unplaced"/>
</dbReference>
<evidence type="ECO:0000256" key="3">
    <source>
        <dbReference type="ARBA" id="ARBA00022723"/>
    </source>
</evidence>
<dbReference type="GO" id="GO:0008270">
    <property type="term" value="F:zinc ion binding"/>
    <property type="evidence" value="ECO:0007669"/>
    <property type="project" value="UniProtKB-KW"/>
</dbReference>
<dbReference type="GO" id="GO:0003700">
    <property type="term" value="F:DNA-binding transcription factor activity"/>
    <property type="evidence" value="ECO:0007669"/>
    <property type="project" value="InterPro"/>
</dbReference>
<feature type="domain" description="NR LBD" evidence="12">
    <location>
        <begin position="256"/>
        <end position="478"/>
    </location>
</feature>
<dbReference type="SMART" id="SM00399">
    <property type="entry name" value="ZnF_C4"/>
    <property type="match status" value="1"/>
</dbReference>
<dbReference type="InterPro" id="IPR035500">
    <property type="entry name" value="NHR-like_dom_sf"/>
</dbReference>
<dbReference type="SUPFAM" id="SSF48508">
    <property type="entry name" value="Nuclear receptor ligand-binding domain"/>
    <property type="match status" value="1"/>
</dbReference>
<evidence type="ECO:0000256" key="4">
    <source>
        <dbReference type="ARBA" id="ARBA00022771"/>
    </source>
</evidence>
<evidence type="ECO:0000256" key="2">
    <source>
        <dbReference type="ARBA" id="ARBA00005993"/>
    </source>
</evidence>
<dbReference type="PROSITE" id="PS51030">
    <property type="entry name" value="NUCLEAR_REC_DBD_2"/>
    <property type="match status" value="1"/>
</dbReference>
<keyword evidence="6" id="KW-0805">Transcription regulation</keyword>
<dbReference type="SMART" id="SM00430">
    <property type="entry name" value="HOLI"/>
    <property type="match status" value="1"/>
</dbReference>
<comment type="similarity">
    <text evidence="2">Belongs to the nuclear hormone receptor family.</text>
</comment>
<keyword evidence="4" id="KW-0863">Zinc-finger</keyword>
<evidence type="ECO:0000256" key="8">
    <source>
        <dbReference type="ARBA" id="ARBA00023163"/>
    </source>
</evidence>
<evidence type="ECO:0000259" key="11">
    <source>
        <dbReference type="PROSITE" id="PS51030"/>
    </source>
</evidence>
<evidence type="ECO:0000313" key="13">
    <source>
        <dbReference type="Proteomes" id="UP000887561"/>
    </source>
</evidence>
<proteinExistence type="inferred from homology"/>
<reference evidence="14" key="1">
    <citation type="submission" date="2022-11" db="UniProtKB">
        <authorList>
            <consortium name="WormBaseParasite"/>
        </authorList>
    </citation>
    <scope>IDENTIFICATION</scope>
</reference>
<evidence type="ECO:0000256" key="5">
    <source>
        <dbReference type="ARBA" id="ARBA00022833"/>
    </source>
</evidence>
<dbReference type="GO" id="GO:0005634">
    <property type="term" value="C:nucleus"/>
    <property type="evidence" value="ECO:0007669"/>
    <property type="project" value="UniProtKB-SubCell"/>
</dbReference>